<feature type="compositionally biased region" description="Polar residues" evidence="1">
    <location>
        <begin position="1255"/>
        <end position="1266"/>
    </location>
</feature>
<feature type="compositionally biased region" description="Polar residues" evidence="1">
    <location>
        <begin position="401"/>
        <end position="421"/>
    </location>
</feature>
<dbReference type="Proteomes" id="UP001431783">
    <property type="component" value="Unassembled WGS sequence"/>
</dbReference>
<reference evidence="2 3" key="1">
    <citation type="submission" date="2023-03" db="EMBL/GenBank/DDBJ databases">
        <title>Genome insight into feeding habits of ladybird beetles.</title>
        <authorList>
            <person name="Li H.-S."/>
            <person name="Huang Y.-H."/>
            <person name="Pang H."/>
        </authorList>
    </citation>
    <scope>NUCLEOTIDE SEQUENCE [LARGE SCALE GENOMIC DNA]</scope>
    <source>
        <strain evidence="2">SYSU_2023b</strain>
        <tissue evidence="2">Whole body</tissue>
    </source>
</reference>
<feature type="compositionally biased region" description="Polar residues" evidence="1">
    <location>
        <begin position="208"/>
        <end position="225"/>
    </location>
</feature>
<proteinExistence type="predicted"/>
<organism evidence="2 3">
    <name type="scientific">Henosepilachna vigintioctopunctata</name>
    <dbReference type="NCBI Taxonomy" id="420089"/>
    <lineage>
        <taxon>Eukaryota</taxon>
        <taxon>Metazoa</taxon>
        <taxon>Ecdysozoa</taxon>
        <taxon>Arthropoda</taxon>
        <taxon>Hexapoda</taxon>
        <taxon>Insecta</taxon>
        <taxon>Pterygota</taxon>
        <taxon>Neoptera</taxon>
        <taxon>Endopterygota</taxon>
        <taxon>Coleoptera</taxon>
        <taxon>Polyphaga</taxon>
        <taxon>Cucujiformia</taxon>
        <taxon>Coccinelloidea</taxon>
        <taxon>Coccinellidae</taxon>
        <taxon>Epilachninae</taxon>
        <taxon>Epilachnini</taxon>
        <taxon>Henosepilachna</taxon>
    </lineage>
</organism>
<evidence type="ECO:0000256" key="1">
    <source>
        <dbReference type="SAM" id="MobiDB-lite"/>
    </source>
</evidence>
<dbReference type="EMBL" id="JARQZJ010000125">
    <property type="protein sequence ID" value="KAK9890421.1"/>
    <property type="molecule type" value="Genomic_DNA"/>
</dbReference>
<sequence>MKRTHRERSNKKTVQATAEKAPLVNACTVILRVSCDYTNIINDPQKTEKKNSCTQNKNHKHYEYTETFSRDMKRTHRERSNKKTVEATAEKAPLVNACTVNLRVSCDYTNIIYKPQKSEKKNSYTQNKNHEHYEYTETFSRDMKRTHRERSNKKTVEAPAERAPLVNACTVTELKIQRNDNRLSRPEKKHEPLKRPAMLRGRSHEQTSRANTRGPTSFSSNSYNSLGGGDPTRIAAQNTASSSHQAAQKQITTACAPKVRPAMTSNATHARTNRTASNGPMRAPPVAGERGRRMPPTEGPNEIGAQKVATNASNRQHNRDERFSNNRYPGRDNSLSRNTGYPASNKPSNSSLRGTSPSSKRNGSGLKSTTPASVGSVGDAKRYVPKRSSSIGPNLRGNDPHGSQNIKANKQNKSQSQSTGDLNIDEKIGQQRRGQSHRNEEKPWLKKSTRAGQSSLPTIEIYTPEGRYGDKNSRNQANSNILPVNLTEDTARQYDSRKEISHVSADKRTAEMNADVKETARNCDTFPPTRSQNFDGENMKNILYFSEINEPEDKHQRKLKNKSKNLGKSEKEVKYDVVQPDREYLRSRRADSFGGAASRYIFSGGPEEECDDSNQFINDSGDEDYQEKLRENRAHCFERNDMGEMMCDNSWKQSSTKTKVKFVRKGDKSMREMKNNFDEEDQFVALRANRTACLGGDSMRNTMCDDHLKPRKGKKDNFSKVGENLALIREYNDESDEDQLDALRNNRNACLGGNSMRNAMCDDHLKPRKGKKDNFSKVGENIALIRENNGESEEEDQLAALRANRNACLGGDSMRNAMYDDHLKPRKGKKDNFSKVGENVALMREYNDDSDEEDQLAALRANRTACLGGDSVRNAMYDDHLKPRKGKKDNFSKVGENVALIREYHDDSDEEDQLAALRANRNACLGGDSMRHAMYDDHLKPRKGKKDNFSKVGENITLIREYNDDLDEEDQLAALRANRNACLGGDSMRNILYDDHLKVRKGKTDNFSKVGENIPSTKENDDEEDQLAALRANRRACLGGDNIKNVMCDDQLRLRKGKRDNFSKVGENIISIRADNDVSEDEDQLATLRANRAACLGGESMKHVLYDDHLKVRAGRKDNFSKVGENIKLLVTENKEDSDEDQLATLRANRTACLGGSSMKTLMSDDHLKPRKGRKDNFSKVGENIILMTRNNEGKGEKNQETTSRANRTACPGSNNTKSYTHGNNVSNNFNEDTEEVMKSNRTANMSGSQMRNLLSSQNITPPSSRSRNRTPLKKSSRSPSVSGIHNLDTEEAMKTNRAASMGGCDMRNILYGQNPSSLSSRSQDTTQLKKSVRSSSGEIFFLRDTLLIFLLFSFR</sequence>
<gene>
    <name evidence="2" type="ORF">WA026_010510</name>
</gene>
<name>A0AAW1VBQ6_9CUCU</name>
<feature type="compositionally biased region" description="Polar residues" evidence="1">
    <location>
        <begin position="263"/>
        <end position="278"/>
    </location>
</feature>
<feature type="compositionally biased region" description="Basic residues" evidence="1">
    <location>
        <begin position="1267"/>
        <end position="1277"/>
    </location>
</feature>
<comment type="caution">
    <text evidence="2">The sequence shown here is derived from an EMBL/GenBank/DDBJ whole genome shotgun (WGS) entry which is preliminary data.</text>
</comment>
<feature type="compositionally biased region" description="Polar residues" evidence="1">
    <location>
        <begin position="333"/>
        <end position="373"/>
    </location>
</feature>
<feature type="compositionally biased region" description="Basic and acidic residues" evidence="1">
    <location>
        <begin position="177"/>
        <end position="194"/>
    </location>
</feature>
<keyword evidence="3" id="KW-1185">Reference proteome</keyword>
<accession>A0AAW1VBQ6</accession>
<protein>
    <submittedName>
        <fullName evidence="2">Uncharacterized protein</fullName>
    </submittedName>
</protein>
<feature type="compositionally biased region" description="Polar residues" evidence="1">
    <location>
        <begin position="1201"/>
        <end position="1231"/>
    </location>
</feature>
<feature type="region of interest" description="Disordered" evidence="1">
    <location>
        <begin position="1163"/>
        <end position="1238"/>
    </location>
</feature>
<feature type="compositionally biased region" description="Polar residues" evidence="1">
    <location>
        <begin position="235"/>
        <end position="253"/>
    </location>
</feature>
<feature type="region of interest" description="Disordered" evidence="1">
    <location>
        <begin position="1255"/>
        <end position="1290"/>
    </location>
</feature>
<evidence type="ECO:0000313" key="3">
    <source>
        <dbReference type="Proteomes" id="UP001431783"/>
    </source>
</evidence>
<evidence type="ECO:0000313" key="2">
    <source>
        <dbReference type="EMBL" id="KAK9890421.1"/>
    </source>
</evidence>
<feature type="region of interest" description="Disordered" evidence="1">
    <location>
        <begin position="177"/>
        <end position="452"/>
    </location>
</feature>